<comment type="caution">
    <text evidence="1">The sequence shown here is derived from an EMBL/GenBank/DDBJ whole genome shotgun (WGS) entry which is preliminary data.</text>
</comment>
<dbReference type="AlphaFoldDB" id="A0A645C685"/>
<accession>A0A645C685</accession>
<protein>
    <submittedName>
        <fullName evidence="1">Uncharacterized protein</fullName>
    </submittedName>
</protein>
<reference evidence="1" key="1">
    <citation type="submission" date="2019-08" db="EMBL/GenBank/DDBJ databases">
        <authorList>
            <person name="Kucharzyk K."/>
            <person name="Murdoch R.W."/>
            <person name="Higgins S."/>
            <person name="Loffler F."/>
        </authorList>
    </citation>
    <scope>NUCLEOTIDE SEQUENCE</scope>
</reference>
<gene>
    <name evidence="1" type="ORF">SDC9_117804</name>
</gene>
<name>A0A645C685_9ZZZZ</name>
<proteinExistence type="predicted"/>
<organism evidence="1">
    <name type="scientific">bioreactor metagenome</name>
    <dbReference type="NCBI Taxonomy" id="1076179"/>
    <lineage>
        <taxon>unclassified sequences</taxon>
        <taxon>metagenomes</taxon>
        <taxon>ecological metagenomes</taxon>
    </lineage>
</organism>
<sequence length="161" mass="18321">MEKPQKHCLLLHKTQTTLLKKKLMCLLKPLTKITRLNMVFGEPIDVATCMSLERLEQGNQPCWRTWQSMTLNMTKDSVSLIHTAILSKLSLITFPNQELMMLSILIQLMPNAPSRLISLKVKMWHTENLSLLALSPSSTNSTHIPGAHVWNTRCVTLFLPC</sequence>
<dbReference type="EMBL" id="VSSQ01023731">
    <property type="protein sequence ID" value="MPM70843.1"/>
    <property type="molecule type" value="Genomic_DNA"/>
</dbReference>
<evidence type="ECO:0000313" key="1">
    <source>
        <dbReference type="EMBL" id="MPM70843.1"/>
    </source>
</evidence>